<feature type="compositionally biased region" description="Polar residues" evidence="1">
    <location>
        <begin position="492"/>
        <end position="502"/>
    </location>
</feature>
<comment type="caution">
    <text evidence="3">The sequence shown here is derived from an EMBL/GenBank/DDBJ whole genome shotgun (WGS) entry which is preliminary data.</text>
</comment>
<dbReference type="InterPro" id="IPR004345">
    <property type="entry name" value="TB2_DP1_HVA22"/>
</dbReference>
<evidence type="ECO:0000256" key="1">
    <source>
        <dbReference type="SAM" id="MobiDB-lite"/>
    </source>
</evidence>
<dbReference type="Proteomes" id="UP000298061">
    <property type="component" value="Unassembled WGS sequence"/>
</dbReference>
<dbReference type="Pfam" id="PF03134">
    <property type="entry name" value="TB2_DP1_HVA22"/>
    <property type="match status" value="1"/>
</dbReference>
<reference evidence="3 4" key="1">
    <citation type="submission" date="2019-02" db="EMBL/GenBank/DDBJ databases">
        <title>Genome sequencing of the rare red list fungi Hericium alpestre (H. flagellum).</title>
        <authorList>
            <person name="Buettner E."/>
            <person name="Kellner H."/>
        </authorList>
    </citation>
    <scope>NUCLEOTIDE SEQUENCE [LARGE SCALE GENOMIC DNA]</scope>
    <source>
        <strain evidence="3 4">DSM 108284</strain>
    </source>
</reference>
<keyword evidence="2" id="KW-1133">Transmembrane helix</keyword>
<evidence type="ECO:0000313" key="4">
    <source>
        <dbReference type="Proteomes" id="UP000298061"/>
    </source>
</evidence>
<gene>
    <name evidence="3" type="ORF">EWM64_g7126</name>
</gene>
<dbReference type="OrthoDB" id="434647at2759"/>
<feature type="compositionally biased region" description="Basic and acidic residues" evidence="1">
    <location>
        <begin position="514"/>
        <end position="528"/>
    </location>
</feature>
<evidence type="ECO:0000313" key="3">
    <source>
        <dbReference type="EMBL" id="TFY76887.1"/>
    </source>
</evidence>
<dbReference type="STRING" id="135208.A0A4Y9ZS56"/>
<evidence type="ECO:0008006" key="5">
    <source>
        <dbReference type="Google" id="ProtNLM"/>
    </source>
</evidence>
<feature type="transmembrane region" description="Helical" evidence="2">
    <location>
        <begin position="55"/>
        <end position="80"/>
    </location>
</feature>
<feature type="compositionally biased region" description="Low complexity" evidence="1">
    <location>
        <begin position="438"/>
        <end position="453"/>
    </location>
</feature>
<name>A0A4Y9ZS56_9AGAM</name>
<dbReference type="EMBL" id="SFCI01001060">
    <property type="protein sequence ID" value="TFY76887.1"/>
    <property type="molecule type" value="Genomic_DNA"/>
</dbReference>
<feature type="region of interest" description="Disordered" evidence="1">
    <location>
        <begin position="164"/>
        <end position="225"/>
    </location>
</feature>
<evidence type="ECO:0000256" key="2">
    <source>
        <dbReference type="SAM" id="Phobius"/>
    </source>
</evidence>
<dbReference type="AlphaFoldDB" id="A0A4Y9ZS56"/>
<feature type="compositionally biased region" description="Acidic residues" evidence="1">
    <location>
        <begin position="503"/>
        <end position="513"/>
    </location>
</feature>
<feature type="compositionally biased region" description="Low complexity" evidence="1">
    <location>
        <begin position="465"/>
        <end position="481"/>
    </location>
</feature>
<feature type="compositionally biased region" description="Polar residues" evidence="1">
    <location>
        <begin position="203"/>
        <end position="215"/>
    </location>
</feature>
<accession>A0A4Y9ZS56</accession>
<keyword evidence="2" id="KW-0812">Transmembrane</keyword>
<sequence length="606" mass="66330">MGLIVLTLRSYLVFQNIYQTFKTIKRPPPSARNNGQPSVRAMTQRKRDMKGCMSIWIVWCCLASYEAVVEGIISIFIPFYDEIKSIILVFFILSRARGAEPIYLHVVRPLVKPYVATLDSLLDMVHNLGDFAILVACIPLYPVIAWWRRHNPVDQPDQALTEMASDDGSSVYNGSPEMIDGDATLRPRRALVRPGLGRPPRSASDSVNDNGSRNTAESRRASDLASKFYVPRESSNGAPQIWHAPPAAQDEFDEDAQSTHSTAGTMVDDWRTYPAFPSAYPPTPLPASNGLPNSDLRPITNALQFSSIPEDRDIDGLPSPIEGDEQGFGGSLLPPREPPNPGSDGDMSDDISMTGVQHDTEYIISESDDYDDDDYIDEEDDFDVTMRTPPPVYHHLPIPVSHTLSNRSIATVATVASSASSGPTVLTTVGHTDSLVTRSSSSSRSRSNSEVSSKAGKKRSWPRSAVHARTPARAVRATTPHFARRPAPGLRSKSSSMQANLETESDVTMDDDTQEKVGGKREESSLDSKRRRVGTTPRPVKVAVKIVRPKAASVVRPAGAPRGARPTVEKPTAPRANARPVATRTHCALLTCDIFELHVVARKLHA</sequence>
<proteinExistence type="predicted"/>
<feature type="compositionally biased region" description="Low complexity" evidence="1">
    <location>
        <begin position="342"/>
        <end position="352"/>
    </location>
</feature>
<keyword evidence="2" id="KW-0472">Membrane</keyword>
<protein>
    <recommendedName>
        <fullName evidence="5">Protein YOP1</fullName>
    </recommendedName>
</protein>
<keyword evidence="4" id="KW-1185">Reference proteome</keyword>
<feature type="region of interest" description="Disordered" evidence="1">
    <location>
        <begin position="306"/>
        <end position="352"/>
    </location>
</feature>
<feature type="region of interest" description="Disordered" evidence="1">
    <location>
        <begin position="417"/>
        <end position="537"/>
    </location>
</feature>
<feature type="region of interest" description="Disordered" evidence="1">
    <location>
        <begin position="554"/>
        <end position="579"/>
    </location>
</feature>
<organism evidence="3 4">
    <name type="scientific">Hericium alpestre</name>
    <dbReference type="NCBI Taxonomy" id="135208"/>
    <lineage>
        <taxon>Eukaryota</taxon>
        <taxon>Fungi</taxon>
        <taxon>Dikarya</taxon>
        <taxon>Basidiomycota</taxon>
        <taxon>Agaricomycotina</taxon>
        <taxon>Agaricomycetes</taxon>
        <taxon>Russulales</taxon>
        <taxon>Hericiaceae</taxon>
        <taxon>Hericium</taxon>
    </lineage>
</organism>
<feature type="compositionally biased region" description="Polar residues" evidence="1">
    <location>
        <begin position="422"/>
        <end position="437"/>
    </location>
</feature>